<reference evidence="10 11" key="1">
    <citation type="submission" date="2020-08" db="EMBL/GenBank/DDBJ databases">
        <title>Genome public.</title>
        <authorList>
            <person name="Liu C."/>
            <person name="Sun Q."/>
        </authorList>
    </citation>
    <scope>NUCLEOTIDE SEQUENCE [LARGE SCALE GENOMIC DNA]</scope>
    <source>
        <strain evidence="10 11">NSJ-9</strain>
    </source>
</reference>
<evidence type="ECO:0000256" key="2">
    <source>
        <dbReference type="ARBA" id="ARBA00004777"/>
    </source>
</evidence>
<dbReference type="InterPro" id="IPR036589">
    <property type="entry name" value="HCY_dom_sf"/>
</dbReference>
<keyword evidence="7 10" id="KW-0560">Oxidoreductase</keyword>
<evidence type="ECO:0000256" key="1">
    <source>
        <dbReference type="ARBA" id="ARBA00001974"/>
    </source>
</evidence>
<dbReference type="GO" id="GO:0032259">
    <property type="term" value="P:methylation"/>
    <property type="evidence" value="ECO:0007669"/>
    <property type="project" value="UniProtKB-KW"/>
</dbReference>
<evidence type="ECO:0000256" key="6">
    <source>
        <dbReference type="ARBA" id="ARBA00022827"/>
    </source>
</evidence>
<dbReference type="Pfam" id="PF02219">
    <property type="entry name" value="MTHFR"/>
    <property type="match status" value="1"/>
</dbReference>
<comment type="pathway">
    <text evidence="2">One-carbon metabolism; tetrahydrofolate interconversion.</text>
</comment>
<dbReference type="InterPro" id="IPR003726">
    <property type="entry name" value="HCY_dom"/>
</dbReference>
<feature type="binding site" evidence="8">
    <location>
        <position position="276"/>
    </location>
    <ligand>
        <name>Zn(2+)</name>
        <dbReference type="ChEBI" id="CHEBI:29105"/>
    </ligand>
</feature>
<comment type="cofactor">
    <cofactor evidence="8">
        <name>Zn(2+)</name>
        <dbReference type="ChEBI" id="CHEBI:29105"/>
    </cofactor>
</comment>
<keyword evidence="8" id="KW-0862">Zinc</keyword>
<accession>A0ABR7GIM6</accession>
<dbReference type="PANTHER" id="PTHR11103:SF18">
    <property type="entry name" value="SLR1189 PROTEIN"/>
    <property type="match status" value="1"/>
</dbReference>
<sequence>MKIGEFLKEHTLLCDGAMGTYYAAKFHNETLVERENFEHPERIAQIHGEYLDGGARLLRTNTFATNLNFFDSIEEMENNIMIACQIAKSAVEAYYEKTGLTKETYPVYVAADIGTIYDMEQKDDSNVLAEYHHIVDTFVSAGMDIFWLETQVDVYYLKRLLAYIKEKAPQAYVMVSFSMDKTAYSKGGLQFDRMVRLMSEMDEVNAYGLNCGMEAAHMYQLLKNVTFPSEKPVIALPNAGYPYQLRGKTIYGKNESYFQKMVLQIADLGIDLVGGCCGTTPDYLKEIAEQLKGKKKIEKKTGSPETPAVSRTESVFWKKLQSGEKPFVVELDPPSDIKVEKLVSGAQLLKEHRVDLLTLSDSPMARSRMDASLLGSKIQRETGIYVMPHLSCRDRNVISLRGTMLGDYVNDLRHFLVVTGDPIAQNDRNTITQVFDYNSIKFMGLLQEMNEDQFYQDRIVYGGALNYQGVGVDAIARRMKLKMEQGCSFFLTQPIYADADVERIKDLKDRTGAKIIGGIMPLVSRKNALFIANEMPGMHVPPETLAYYEEGMSRSEYEEVAIRVSVEIARKMSSIVDGYYFMTPFNRVELICNIIERIREENL</sequence>
<dbReference type="PROSITE" id="PS50970">
    <property type="entry name" value="HCY"/>
    <property type="match status" value="1"/>
</dbReference>
<dbReference type="GO" id="GO:0004489">
    <property type="term" value="F:methylenetetrahydrofolate reductase [NAD(P)H] activity"/>
    <property type="evidence" value="ECO:0007669"/>
    <property type="project" value="UniProtKB-EC"/>
</dbReference>
<dbReference type="CDD" id="cd00537">
    <property type="entry name" value="MTHFR"/>
    <property type="match status" value="1"/>
</dbReference>
<dbReference type="Proteomes" id="UP000643810">
    <property type="component" value="Unassembled WGS sequence"/>
</dbReference>
<evidence type="ECO:0000256" key="3">
    <source>
        <dbReference type="ARBA" id="ARBA00022603"/>
    </source>
</evidence>
<dbReference type="Gene3D" id="3.20.20.220">
    <property type="match status" value="1"/>
</dbReference>
<organism evidence="10 11">
    <name type="scientific">Roseburia lenta</name>
    <dbReference type="NCBI Taxonomy" id="2763061"/>
    <lineage>
        <taxon>Bacteria</taxon>
        <taxon>Bacillati</taxon>
        <taxon>Bacillota</taxon>
        <taxon>Clostridia</taxon>
        <taxon>Lachnospirales</taxon>
        <taxon>Lachnospiraceae</taxon>
        <taxon>Roseburia</taxon>
    </lineage>
</organism>
<proteinExistence type="predicted"/>
<feature type="domain" description="Hcy-binding" evidence="9">
    <location>
        <begin position="1"/>
        <end position="291"/>
    </location>
</feature>
<dbReference type="Pfam" id="PF02574">
    <property type="entry name" value="S-methyl_trans"/>
    <property type="match status" value="1"/>
</dbReference>
<dbReference type="NCBIfam" id="NF006396">
    <property type="entry name" value="PRK08645.1"/>
    <property type="match status" value="1"/>
</dbReference>
<evidence type="ECO:0000256" key="5">
    <source>
        <dbReference type="ARBA" id="ARBA00022679"/>
    </source>
</evidence>
<dbReference type="EMBL" id="JACOPG010000004">
    <property type="protein sequence ID" value="MBC5687143.1"/>
    <property type="molecule type" value="Genomic_DNA"/>
</dbReference>
<dbReference type="SUPFAM" id="SSF51730">
    <property type="entry name" value="FAD-linked oxidoreductase"/>
    <property type="match status" value="1"/>
</dbReference>
<keyword evidence="8" id="KW-0479">Metal-binding</keyword>
<dbReference type="GO" id="GO:0008168">
    <property type="term" value="F:methyltransferase activity"/>
    <property type="evidence" value="ECO:0007669"/>
    <property type="project" value="UniProtKB-KW"/>
</dbReference>
<evidence type="ECO:0000256" key="8">
    <source>
        <dbReference type="PROSITE-ProRule" id="PRU00333"/>
    </source>
</evidence>
<comment type="cofactor">
    <cofactor evidence="1">
        <name>FAD</name>
        <dbReference type="ChEBI" id="CHEBI:57692"/>
    </cofactor>
</comment>
<dbReference type="EC" id="1.5.1.20" evidence="10"/>
<dbReference type="InterPro" id="IPR003171">
    <property type="entry name" value="Mehydrof_redctse-like"/>
</dbReference>
<dbReference type="EC" id="2.1.1.10" evidence="10"/>
<dbReference type="SUPFAM" id="SSF82282">
    <property type="entry name" value="Homocysteine S-methyltransferase"/>
    <property type="match status" value="1"/>
</dbReference>
<keyword evidence="11" id="KW-1185">Reference proteome</keyword>
<dbReference type="InterPro" id="IPR029041">
    <property type="entry name" value="FAD-linked_oxidoreductase-like"/>
</dbReference>
<keyword evidence="3 8" id="KW-0489">Methyltransferase</keyword>
<keyword evidence="4" id="KW-0285">Flavoprotein</keyword>
<dbReference type="Gene3D" id="3.20.20.330">
    <property type="entry name" value="Homocysteine-binding-like domain"/>
    <property type="match status" value="1"/>
</dbReference>
<comment type="caution">
    <text evidence="10">The sequence shown here is derived from an EMBL/GenBank/DDBJ whole genome shotgun (WGS) entry which is preliminary data.</text>
</comment>
<feature type="binding site" evidence="8">
    <location>
        <position position="277"/>
    </location>
    <ligand>
        <name>Zn(2+)</name>
        <dbReference type="ChEBI" id="CHEBI:29105"/>
    </ligand>
</feature>
<keyword evidence="6" id="KW-0274">FAD</keyword>
<evidence type="ECO:0000259" key="9">
    <source>
        <dbReference type="PROSITE" id="PS50970"/>
    </source>
</evidence>
<name>A0ABR7GIM6_9FIRM</name>
<protein>
    <submittedName>
        <fullName evidence="10">Bifunctional homocysteine S-methyltransferase/methylenetetrahydrofolate reductase</fullName>
        <ecNumber evidence="10">1.5.1.20</ecNumber>
        <ecNumber evidence="10">2.1.1.10</ecNumber>
    </submittedName>
</protein>
<feature type="binding site" evidence="8">
    <location>
        <position position="211"/>
    </location>
    <ligand>
        <name>Zn(2+)</name>
        <dbReference type="ChEBI" id="CHEBI:29105"/>
    </ligand>
</feature>
<gene>
    <name evidence="10" type="ORF">H8R94_11105</name>
</gene>
<dbReference type="RefSeq" id="WP_186854670.1">
    <property type="nucleotide sequence ID" value="NZ_JACOPG010000004.1"/>
</dbReference>
<keyword evidence="5 8" id="KW-0808">Transferase</keyword>
<dbReference type="PANTHER" id="PTHR11103">
    <property type="entry name" value="SLR1189 PROTEIN"/>
    <property type="match status" value="1"/>
</dbReference>
<evidence type="ECO:0000313" key="10">
    <source>
        <dbReference type="EMBL" id="MBC5687143.1"/>
    </source>
</evidence>
<evidence type="ECO:0000256" key="4">
    <source>
        <dbReference type="ARBA" id="ARBA00022630"/>
    </source>
</evidence>
<evidence type="ECO:0000256" key="7">
    <source>
        <dbReference type="ARBA" id="ARBA00023002"/>
    </source>
</evidence>
<evidence type="ECO:0000313" key="11">
    <source>
        <dbReference type="Proteomes" id="UP000643810"/>
    </source>
</evidence>